<dbReference type="InterPro" id="IPR036509">
    <property type="entry name" value="Met_Sox_Rdtase_MsrA_sf"/>
</dbReference>
<dbReference type="InterPro" id="IPR002569">
    <property type="entry name" value="Met_Sox_Rdtase_MsrA_dom"/>
</dbReference>
<dbReference type="EC" id="1.8.4.11" evidence="4"/>
<dbReference type="Gene3D" id="3.30.1060.10">
    <property type="entry name" value="Peptide methionine sulphoxide reductase MsrA"/>
    <property type="match status" value="1"/>
</dbReference>
<evidence type="ECO:0000313" key="6">
    <source>
        <dbReference type="EMBL" id="SNR33500.1"/>
    </source>
</evidence>
<organism evidence="6 7">
    <name type="scientific">Lutibacter flavus</name>
    <dbReference type="NCBI Taxonomy" id="691689"/>
    <lineage>
        <taxon>Bacteria</taxon>
        <taxon>Pseudomonadati</taxon>
        <taxon>Bacteroidota</taxon>
        <taxon>Flavobacteriia</taxon>
        <taxon>Flavobacteriales</taxon>
        <taxon>Flavobacteriaceae</taxon>
        <taxon>Lutibacter</taxon>
    </lineage>
</organism>
<dbReference type="GO" id="GO:0008113">
    <property type="term" value="F:peptide-methionine (S)-S-oxide reductase activity"/>
    <property type="evidence" value="ECO:0007669"/>
    <property type="project" value="UniProtKB-UniRule"/>
</dbReference>
<evidence type="ECO:0000256" key="2">
    <source>
        <dbReference type="ARBA" id="ARBA00047806"/>
    </source>
</evidence>
<feature type="domain" description="Peptide methionine sulphoxide reductase MsrA" evidence="5">
    <location>
        <begin position="36"/>
        <end position="188"/>
    </location>
</feature>
<evidence type="ECO:0000256" key="4">
    <source>
        <dbReference type="HAMAP-Rule" id="MF_01401"/>
    </source>
</evidence>
<reference evidence="7" key="1">
    <citation type="submission" date="2017-06" db="EMBL/GenBank/DDBJ databases">
        <authorList>
            <person name="Varghese N."/>
            <person name="Submissions S."/>
        </authorList>
    </citation>
    <scope>NUCLEOTIDE SEQUENCE [LARGE SCALE GENOMIC DNA]</scope>
    <source>
        <strain evidence="7">DSM 27993</strain>
    </source>
</reference>
<name>A0A238VGI6_9FLAO</name>
<dbReference type="HAMAP" id="MF_01401">
    <property type="entry name" value="MsrA"/>
    <property type="match status" value="1"/>
</dbReference>
<gene>
    <name evidence="4" type="primary">msrA</name>
    <name evidence="6" type="ORF">SAMN04488111_0462</name>
</gene>
<keyword evidence="1 4" id="KW-0560">Oxidoreductase</keyword>
<dbReference type="NCBIfam" id="TIGR00401">
    <property type="entry name" value="msrA"/>
    <property type="match status" value="1"/>
</dbReference>
<comment type="catalytic activity">
    <reaction evidence="2 4">
        <text>L-methionyl-[protein] + [thioredoxin]-disulfide + H2O = L-methionyl-(S)-S-oxide-[protein] + [thioredoxin]-dithiol</text>
        <dbReference type="Rhea" id="RHEA:14217"/>
        <dbReference type="Rhea" id="RHEA-COMP:10698"/>
        <dbReference type="Rhea" id="RHEA-COMP:10700"/>
        <dbReference type="Rhea" id="RHEA-COMP:12313"/>
        <dbReference type="Rhea" id="RHEA-COMP:12315"/>
        <dbReference type="ChEBI" id="CHEBI:15377"/>
        <dbReference type="ChEBI" id="CHEBI:16044"/>
        <dbReference type="ChEBI" id="CHEBI:29950"/>
        <dbReference type="ChEBI" id="CHEBI:44120"/>
        <dbReference type="ChEBI" id="CHEBI:50058"/>
        <dbReference type="EC" id="1.8.4.11"/>
    </reaction>
</comment>
<dbReference type="AlphaFoldDB" id="A0A238VGI6"/>
<comment type="catalytic activity">
    <reaction evidence="3 4">
        <text>[thioredoxin]-disulfide + L-methionine + H2O = L-methionine (S)-S-oxide + [thioredoxin]-dithiol</text>
        <dbReference type="Rhea" id="RHEA:19993"/>
        <dbReference type="Rhea" id="RHEA-COMP:10698"/>
        <dbReference type="Rhea" id="RHEA-COMP:10700"/>
        <dbReference type="ChEBI" id="CHEBI:15377"/>
        <dbReference type="ChEBI" id="CHEBI:29950"/>
        <dbReference type="ChEBI" id="CHEBI:50058"/>
        <dbReference type="ChEBI" id="CHEBI:57844"/>
        <dbReference type="ChEBI" id="CHEBI:58772"/>
        <dbReference type="EC" id="1.8.4.11"/>
    </reaction>
</comment>
<dbReference type="SUPFAM" id="SSF55068">
    <property type="entry name" value="Peptide methionine sulfoxide reductase"/>
    <property type="match status" value="1"/>
</dbReference>
<protein>
    <recommendedName>
        <fullName evidence="4">Peptide methionine sulfoxide reductase MsrA</fullName>
        <shortName evidence="4">Protein-methionine-S-oxide reductase</shortName>
        <ecNumber evidence="4">1.8.4.11</ecNumber>
    </recommendedName>
    <alternativeName>
        <fullName evidence="4">Peptide-methionine (S)-S-oxide reductase</fullName>
        <shortName evidence="4">Peptide Met(O) reductase</shortName>
    </alternativeName>
</protein>
<dbReference type="Pfam" id="PF01625">
    <property type="entry name" value="PMSR"/>
    <property type="match status" value="1"/>
</dbReference>
<keyword evidence="7" id="KW-1185">Reference proteome</keyword>
<comment type="function">
    <text evidence="4">Has an important function as a repair enzyme for proteins that have been inactivated by oxidation. Catalyzes the reversible oxidation-reduction of methionine sulfoxide in proteins to methionine.</text>
</comment>
<evidence type="ECO:0000256" key="3">
    <source>
        <dbReference type="ARBA" id="ARBA00048782"/>
    </source>
</evidence>
<dbReference type="Proteomes" id="UP000198412">
    <property type="component" value="Unassembled WGS sequence"/>
</dbReference>
<dbReference type="EMBL" id="FZNX01000001">
    <property type="protein sequence ID" value="SNR33500.1"/>
    <property type="molecule type" value="Genomic_DNA"/>
</dbReference>
<comment type="similarity">
    <text evidence="4">Belongs to the MsrA Met sulfoxide reductase family.</text>
</comment>
<evidence type="ECO:0000256" key="1">
    <source>
        <dbReference type="ARBA" id="ARBA00023002"/>
    </source>
</evidence>
<dbReference type="PANTHER" id="PTHR43774:SF1">
    <property type="entry name" value="PEPTIDE METHIONINE SULFOXIDE REDUCTASE MSRA 2"/>
    <property type="match status" value="1"/>
</dbReference>
<evidence type="ECO:0000313" key="7">
    <source>
        <dbReference type="Proteomes" id="UP000198412"/>
    </source>
</evidence>
<accession>A0A238VGI6</accession>
<sequence length="209" mass="23826">MKKIILTVVVFAITTVTIFAQSTITKKNNMSIQLETATFANGCFWCTEAIFQLLDGVESVTSGYTGGTIKNPTYREITTGRTGHAEAIQIKYDASKISYQEILDVFFSTHDPTTLNRQGYDKGTQYRSAIFYHNLEQKEIAENFIEALTKEGVFDDPIVTEVTALDVFYKAEEYHQNYYINNKTQGYCVAVINPKLEKFIKKYKTKLKQ</sequence>
<dbReference type="GO" id="GO:0033744">
    <property type="term" value="F:L-methionine:thioredoxin-disulfide S-oxidoreductase activity"/>
    <property type="evidence" value="ECO:0007669"/>
    <property type="project" value="RHEA"/>
</dbReference>
<feature type="active site" evidence="4">
    <location>
        <position position="43"/>
    </location>
</feature>
<evidence type="ECO:0000259" key="5">
    <source>
        <dbReference type="Pfam" id="PF01625"/>
    </source>
</evidence>
<dbReference type="PANTHER" id="PTHR43774">
    <property type="entry name" value="PEPTIDE METHIONINE SULFOXIDE REDUCTASE"/>
    <property type="match status" value="1"/>
</dbReference>
<proteinExistence type="inferred from homology"/>